<keyword evidence="2" id="KW-0732">Signal</keyword>
<organism evidence="3 4">
    <name type="scientific">Cafeteria roenbergensis</name>
    <name type="common">Marine flagellate</name>
    <dbReference type="NCBI Taxonomy" id="33653"/>
    <lineage>
        <taxon>Eukaryota</taxon>
        <taxon>Sar</taxon>
        <taxon>Stramenopiles</taxon>
        <taxon>Bigyra</taxon>
        <taxon>Opalozoa</taxon>
        <taxon>Bicosoecida</taxon>
        <taxon>Cafeteriaceae</taxon>
        <taxon>Cafeteria</taxon>
    </lineage>
</organism>
<dbReference type="InterPro" id="IPR029063">
    <property type="entry name" value="SAM-dependent_MTases_sf"/>
</dbReference>
<feature type="region of interest" description="Disordered" evidence="1">
    <location>
        <begin position="35"/>
        <end position="61"/>
    </location>
</feature>
<name>A0A5A8CMI2_CAFRO</name>
<feature type="region of interest" description="Disordered" evidence="1">
    <location>
        <begin position="257"/>
        <end position="288"/>
    </location>
</feature>
<dbReference type="Proteomes" id="UP000325113">
    <property type="component" value="Unassembled WGS sequence"/>
</dbReference>
<proteinExistence type="predicted"/>
<protein>
    <submittedName>
        <fullName evidence="3">Uncharacterized protein</fullName>
    </submittedName>
</protein>
<dbReference type="AlphaFoldDB" id="A0A5A8CMI2"/>
<dbReference type="SUPFAM" id="SSF53335">
    <property type="entry name" value="S-adenosyl-L-methionine-dependent methyltransferases"/>
    <property type="match status" value="4"/>
</dbReference>
<dbReference type="Gene3D" id="3.40.50.150">
    <property type="entry name" value="Vaccinia Virus protein VP39"/>
    <property type="match status" value="4"/>
</dbReference>
<feature type="region of interest" description="Disordered" evidence="1">
    <location>
        <begin position="764"/>
        <end position="794"/>
    </location>
</feature>
<reference evidence="3 4" key="1">
    <citation type="submission" date="2019-07" db="EMBL/GenBank/DDBJ databases">
        <title>Genomes of Cafeteria roenbergensis.</title>
        <authorList>
            <person name="Fischer M.G."/>
            <person name="Hackl T."/>
            <person name="Roman M."/>
        </authorList>
    </citation>
    <scope>NUCLEOTIDE SEQUENCE [LARGE SCALE GENOMIC DNA]</scope>
    <source>
        <strain evidence="3 4">Cflag</strain>
    </source>
</reference>
<dbReference type="EMBL" id="VLTM01000098">
    <property type="protein sequence ID" value="KAA0153727.1"/>
    <property type="molecule type" value="Genomic_DNA"/>
</dbReference>
<evidence type="ECO:0000256" key="1">
    <source>
        <dbReference type="SAM" id="MobiDB-lite"/>
    </source>
</evidence>
<gene>
    <name evidence="3" type="ORF">FNF31_06430</name>
</gene>
<comment type="caution">
    <text evidence="3">The sequence shown here is derived from an EMBL/GenBank/DDBJ whole genome shotgun (WGS) entry which is preliminary data.</text>
</comment>
<evidence type="ECO:0000256" key="2">
    <source>
        <dbReference type="SAM" id="SignalP"/>
    </source>
</evidence>
<evidence type="ECO:0000313" key="4">
    <source>
        <dbReference type="Proteomes" id="UP000325113"/>
    </source>
</evidence>
<sequence>MQGSRTSCACLALAVAGLAVRAYGTVVQAPHVHRASADVPAHEDGGAGALPPDPGQPDSAPGFESDFVATSTLLPLVAKHFATSLVVTPRDTEREALLPPRRQAVSRWSHYWRVYEPLLEKLRHKQGAVVVEVGTFLGGSAQIWAEWFGPEVQVHAIDIHDMSRVVEPFGVRSWTADQSNASFWRDEFFPEVGHIDALIDDGGHTWAQQVVTVREALPWVKPGGVLAVEDTHSSFMSGFCGTTHESETVLGPAPHVHRASADVPAHEDGGAGALPPDPGQPDSAPGFESDFVATSTLLPLVAKHFATSLVVTPRDTEREALLPPRRQAVSRWSHYWRVYEPLLEKLRHKQGAVVVEVGTFLGGSAQIWAEWFGPEVQVHAIDIHDMSRVVEPFGVRSWTADQSNASFWRDEFFPEVGHIDALIDDGGHTWAQQVVTVREALPWVKPGGVLAVEDTHSSFMSGFCGTTHESETVLGPVREAVRGALSSGMSRETVESESSPVLPTDLLAAGLGSRPAIADDPSFAAIPQHLHDRATRSSSEASRAQLRRALVNDSLTQQPCGHAAGLPVARVPRFTFLDEARSLVGDLHAAWLVPSDSSIRSFGAAAAEASGGVALVPLLAVYEPLLEKLRHKQGAVVVEVGTFLGGSAQIWAEWFGPEVQVHAIDIHDMSRVVEPFGVRSWTADQSNASFWRDEFFPEVGHIDALIDDGGHTWAQQVVTVREALPWVKPGGVLAVEDTHSSFMSGFCGTTHESETVLGPAPHVHRASADVPAHEDGGAGALPPDPGQPDSAPGFERDFVATSTLLPLVAKHFATSLVVTPRDTEREALLPPRRQAVSRWSHYWRVYEPLLEKLRHKQGAVVVEVGTFLGGSAQIWAEWFGPEVQVHAIDIHDMSRVVEPFGVRSWTADQSNASFWRDEFFPEVGHIDALIDDGGHTWAQQVVTVREALPWVKPGGVLAVEDTHSSFMSGFCGTTHESETVLGPVREAVRGALSSGMSRETVESESSPVLPTDLLAAGLGSRPAIADDPSFAAIPQHLHDRATRSSSEASRAQLRRALVNDSLTQQPCGHAAGLPVARVPRFTFLDEARSLVGDLHAAWLEPSDELRQTVIQEAAEWQRLAAPRLELARSARGSLLGPAWRRWFTRHISSVQFHESIVLFHRWWAPEGRREPASFMAGTAMGRHRARGGITSTAGEDSPKYMAALADEEVLDSVGPHMRDLVEAVEAESLASLSGDGRRTVAEVLQSELDELRRMA</sequence>
<feature type="chain" id="PRO_5023061114" evidence="2">
    <location>
        <begin position="25"/>
        <end position="1255"/>
    </location>
</feature>
<accession>A0A5A8CMI2</accession>
<evidence type="ECO:0000313" key="3">
    <source>
        <dbReference type="EMBL" id="KAA0153727.1"/>
    </source>
</evidence>
<feature type="signal peptide" evidence="2">
    <location>
        <begin position="1"/>
        <end position="24"/>
    </location>
</feature>